<feature type="transmembrane region" description="Helical" evidence="3">
    <location>
        <begin position="38"/>
        <end position="57"/>
    </location>
</feature>
<keyword evidence="3" id="KW-0812">Transmembrane</keyword>
<dbReference type="InterPro" id="IPR003869">
    <property type="entry name" value="Polysac_CapD-like"/>
</dbReference>
<dbReference type="PANTHER" id="PTHR43318">
    <property type="entry name" value="UDP-N-ACETYLGLUCOSAMINE 4,6-DEHYDRATASE"/>
    <property type="match status" value="1"/>
</dbReference>
<dbReference type="Proteomes" id="UP001385809">
    <property type="component" value="Unassembled WGS sequence"/>
</dbReference>
<dbReference type="RefSeq" id="WP_337693037.1">
    <property type="nucleotide sequence ID" value="NZ_JBBEGN010000001.1"/>
</dbReference>
<dbReference type="Pfam" id="PF02719">
    <property type="entry name" value="Polysacc_synt_2"/>
    <property type="match status" value="1"/>
</dbReference>
<evidence type="ECO:0000256" key="3">
    <source>
        <dbReference type="SAM" id="Phobius"/>
    </source>
</evidence>
<dbReference type="CDD" id="cd05237">
    <property type="entry name" value="UDP_invert_4-6DH_SDR_e"/>
    <property type="match status" value="1"/>
</dbReference>
<feature type="region of interest" description="Disordered" evidence="2">
    <location>
        <begin position="553"/>
        <end position="573"/>
    </location>
</feature>
<evidence type="ECO:0000313" key="6">
    <source>
        <dbReference type="Proteomes" id="UP001385809"/>
    </source>
</evidence>
<protein>
    <submittedName>
        <fullName evidence="5">Nucleoside-diphosphate sugar epimerase/dehydratase</fullName>
    </submittedName>
</protein>
<evidence type="ECO:0000259" key="4">
    <source>
        <dbReference type="Pfam" id="PF02719"/>
    </source>
</evidence>
<feature type="transmembrane region" description="Helical" evidence="3">
    <location>
        <begin position="6"/>
        <end position="26"/>
    </location>
</feature>
<evidence type="ECO:0000256" key="1">
    <source>
        <dbReference type="ARBA" id="ARBA00007430"/>
    </source>
</evidence>
<sequence length="593" mass="62758">MIGAFVMALLAGAVQYLIGSASHLYLRRHPQGSAQEAVQLGAVVLSTGTLVSVVGLLPDIPVVPRSVPAMAAVVTLVVAGGLRLAVRARRDAISRPDPDSALRVLVYGAGRTGAQLVRSMMGDTEGGLRAIALLDDDPGLRRQRICGVPVLGSGADLAPVARCTGAELLVIAIRNPERELVRRTRAAAAEIGIQVKILSPLGERLTPSVGVADLREIDINELLGRHPVETDVSVVSPCITGRRVLVTGAGGSIGSELCRQIARFDPAELLMLDRDESALHALQLSIYGRALLDSPDVILADIRDAEALDDIFAQRRPEIVFHAAALKHLPMLEQYPDEAWKSNVLGTVNVLRTSVGCGVHRFVNISTDKAADPTSVLGKSKRIGERLVAATARECGLPYLSVRFGNVLGSRGSVVTTFVEQLAAGAPVTITHPEVRRYFMTVQEAVQLVLQAGALGRPGQVHVLDMGRQVRIVELARQLMQTLGTDVPVVYTGLRKGEKLREDLFGEAEGEDRRERCHPAITAVPVPELAAEVAEVAAVGAGPAAALAALGGGREDRADRADTADPTAPSPRVGAAALFAPIRPVPRTIMAKP</sequence>
<reference evidence="5 6" key="1">
    <citation type="submission" date="2024-03" db="EMBL/GenBank/DDBJ databases">
        <title>Actinomycetospora sp. OC33-EN08, a novel actinomycete isolated from wild orchid (Aerides multiflora).</title>
        <authorList>
            <person name="Suriyachadkun C."/>
        </authorList>
    </citation>
    <scope>NUCLEOTIDE SEQUENCE [LARGE SCALE GENOMIC DNA]</scope>
    <source>
        <strain evidence="5 6">OC33-EN08</strain>
    </source>
</reference>
<dbReference type="PANTHER" id="PTHR43318:SF1">
    <property type="entry name" value="POLYSACCHARIDE BIOSYNTHESIS PROTEIN EPSC-RELATED"/>
    <property type="match status" value="1"/>
</dbReference>
<evidence type="ECO:0000313" key="5">
    <source>
        <dbReference type="EMBL" id="MEJ2866413.1"/>
    </source>
</evidence>
<dbReference type="Gene3D" id="3.40.50.720">
    <property type="entry name" value="NAD(P)-binding Rossmann-like Domain"/>
    <property type="match status" value="2"/>
</dbReference>
<name>A0ABU8MHI4_9PSEU</name>
<dbReference type="InterPro" id="IPR051203">
    <property type="entry name" value="Polysaccharide_Synthase-Rel"/>
</dbReference>
<gene>
    <name evidence="5" type="ORF">WCD74_01465</name>
</gene>
<dbReference type="SUPFAM" id="SSF51735">
    <property type="entry name" value="NAD(P)-binding Rossmann-fold domains"/>
    <property type="match status" value="2"/>
</dbReference>
<proteinExistence type="inferred from homology"/>
<comment type="similarity">
    <text evidence="1">Belongs to the polysaccharide synthase family.</text>
</comment>
<feature type="compositionally biased region" description="Basic and acidic residues" evidence="2">
    <location>
        <begin position="553"/>
        <end position="563"/>
    </location>
</feature>
<keyword evidence="3" id="KW-0472">Membrane</keyword>
<organism evidence="5 6">
    <name type="scientific">Actinomycetospora aurantiaca</name>
    <dbReference type="NCBI Taxonomy" id="3129233"/>
    <lineage>
        <taxon>Bacteria</taxon>
        <taxon>Bacillati</taxon>
        <taxon>Actinomycetota</taxon>
        <taxon>Actinomycetes</taxon>
        <taxon>Pseudonocardiales</taxon>
        <taxon>Pseudonocardiaceae</taxon>
        <taxon>Actinomycetospora</taxon>
    </lineage>
</organism>
<dbReference type="InterPro" id="IPR036291">
    <property type="entry name" value="NAD(P)-bd_dom_sf"/>
</dbReference>
<accession>A0ABU8MHI4</accession>
<feature type="domain" description="Polysaccharide biosynthesis protein CapD-like" evidence="4">
    <location>
        <begin position="244"/>
        <end position="514"/>
    </location>
</feature>
<comment type="caution">
    <text evidence="5">The sequence shown here is derived from an EMBL/GenBank/DDBJ whole genome shotgun (WGS) entry which is preliminary data.</text>
</comment>
<keyword evidence="6" id="KW-1185">Reference proteome</keyword>
<feature type="transmembrane region" description="Helical" evidence="3">
    <location>
        <begin position="69"/>
        <end position="86"/>
    </location>
</feature>
<dbReference type="EMBL" id="JBBEGN010000001">
    <property type="protein sequence ID" value="MEJ2866413.1"/>
    <property type="molecule type" value="Genomic_DNA"/>
</dbReference>
<evidence type="ECO:0000256" key="2">
    <source>
        <dbReference type="SAM" id="MobiDB-lite"/>
    </source>
</evidence>
<keyword evidence="3" id="KW-1133">Transmembrane helix</keyword>